<sequence length="358" mass="37742">MQRVKSVIRPFAIGMALTGIVSCGNDSGQPVSKIPVNVAVLALNSSSAASSKGSLEYTGTVTAGKTIDLSFQVGGTVTSLPVKEGQLVNKGQLIGTVDETAYRSQYDAQQAQVKLAEENYNRIAEVYKKGSIAEIRMIEARSKYEQATAAAKATYQNIVHTRIVAPQSGYIGSKRMEAGSTAGPGMPVVQLLDISSVQVVVPVPEAEVATYKKGTKAQVTVSALNNRAYNGTVDEVAVLATSGSPNYTVKVRVNNSDQSLKPGMVTTVQFEKAITAATTSIQHETIIPAEAVQVDEAGSQYVFVADAGGKQAVRKKVTTGRLYKNGIEVTSGLAGDERVIISGFHKVTDGSPIQIISQ</sequence>
<dbReference type="InterPro" id="IPR058625">
    <property type="entry name" value="MdtA-like_BSH"/>
</dbReference>
<gene>
    <name evidence="7" type="ORF">ESB13_04460</name>
</gene>
<evidence type="ECO:0000256" key="2">
    <source>
        <dbReference type="ARBA" id="ARBA00009477"/>
    </source>
</evidence>
<dbReference type="EMBL" id="SDHZ01000001">
    <property type="protein sequence ID" value="RXK86069.1"/>
    <property type="molecule type" value="Genomic_DNA"/>
</dbReference>
<dbReference type="OrthoDB" id="9806939at2"/>
<dbReference type="PROSITE" id="PS51257">
    <property type="entry name" value="PROKAR_LIPOPROTEIN"/>
    <property type="match status" value="1"/>
</dbReference>
<keyword evidence="8" id="KW-1185">Reference proteome</keyword>
<evidence type="ECO:0000313" key="7">
    <source>
        <dbReference type="EMBL" id="RXK86069.1"/>
    </source>
</evidence>
<dbReference type="Pfam" id="PF25954">
    <property type="entry name" value="Beta-barrel_RND_2"/>
    <property type="match status" value="1"/>
</dbReference>
<dbReference type="GO" id="GO:1990281">
    <property type="term" value="C:efflux pump complex"/>
    <property type="evidence" value="ECO:0007669"/>
    <property type="project" value="TreeGrafter"/>
</dbReference>
<dbReference type="NCBIfam" id="TIGR01730">
    <property type="entry name" value="RND_mfp"/>
    <property type="match status" value="1"/>
</dbReference>
<feature type="domain" description="CusB-like beta-barrel" evidence="5">
    <location>
        <begin position="199"/>
        <end position="272"/>
    </location>
</feature>
<organism evidence="7 8">
    <name type="scientific">Filimonas effusa</name>
    <dbReference type="NCBI Taxonomy" id="2508721"/>
    <lineage>
        <taxon>Bacteria</taxon>
        <taxon>Pseudomonadati</taxon>
        <taxon>Bacteroidota</taxon>
        <taxon>Chitinophagia</taxon>
        <taxon>Chitinophagales</taxon>
        <taxon>Chitinophagaceae</taxon>
        <taxon>Filimonas</taxon>
    </lineage>
</organism>
<dbReference type="Gene3D" id="2.40.420.20">
    <property type="match status" value="1"/>
</dbReference>
<comment type="caution">
    <text evidence="7">The sequence shown here is derived from an EMBL/GenBank/DDBJ whole genome shotgun (WGS) entry which is preliminary data.</text>
</comment>
<protein>
    <submittedName>
        <fullName evidence="7">Efflux RND transporter periplasmic adaptor subunit</fullName>
    </submittedName>
</protein>
<dbReference type="GO" id="GO:0015562">
    <property type="term" value="F:efflux transmembrane transporter activity"/>
    <property type="evidence" value="ECO:0007669"/>
    <property type="project" value="TreeGrafter"/>
</dbReference>
<dbReference type="Gene3D" id="2.40.50.100">
    <property type="match status" value="1"/>
</dbReference>
<comment type="subcellular location">
    <subcellularLocation>
        <location evidence="1">Cell envelope</location>
    </subcellularLocation>
</comment>
<dbReference type="PANTHER" id="PTHR30469">
    <property type="entry name" value="MULTIDRUG RESISTANCE PROTEIN MDTA"/>
    <property type="match status" value="1"/>
</dbReference>
<dbReference type="InterPro" id="IPR006143">
    <property type="entry name" value="RND_pump_MFP"/>
</dbReference>
<evidence type="ECO:0000256" key="3">
    <source>
        <dbReference type="ARBA" id="ARBA00022448"/>
    </source>
</evidence>
<proteinExistence type="inferred from homology"/>
<evidence type="ECO:0000256" key="1">
    <source>
        <dbReference type="ARBA" id="ARBA00004196"/>
    </source>
</evidence>
<dbReference type="Pfam" id="PF25917">
    <property type="entry name" value="BSH_RND"/>
    <property type="match status" value="1"/>
</dbReference>
<dbReference type="AlphaFoldDB" id="A0A4Q1DC14"/>
<comment type="similarity">
    <text evidence="2">Belongs to the membrane fusion protein (MFP) (TC 8.A.1) family.</text>
</comment>
<feature type="domain" description="Multidrug resistance protein MdtA-like C-terminal permuted SH3" evidence="6">
    <location>
        <begin position="286"/>
        <end position="345"/>
    </location>
</feature>
<evidence type="ECO:0000259" key="6">
    <source>
        <dbReference type="Pfam" id="PF25967"/>
    </source>
</evidence>
<evidence type="ECO:0000259" key="5">
    <source>
        <dbReference type="Pfam" id="PF25954"/>
    </source>
</evidence>
<dbReference type="InterPro" id="IPR058792">
    <property type="entry name" value="Beta-barrel_RND_2"/>
</dbReference>
<reference evidence="7 8" key="1">
    <citation type="submission" date="2019-01" db="EMBL/GenBank/DDBJ databases">
        <title>Filimonas sp. strain TTM-71.</title>
        <authorList>
            <person name="Chen W.-M."/>
        </authorList>
    </citation>
    <scope>NUCLEOTIDE SEQUENCE [LARGE SCALE GENOMIC DNA]</scope>
    <source>
        <strain evidence="7 8">TTM-71</strain>
    </source>
</reference>
<name>A0A4Q1DC14_9BACT</name>
<accession>A0A4Q1DC14</accession>
<evidence type="ECO:0000259" key="4">
    <source>
        <dbReference type="Pfam" id="PF25917"/>
    </source>
</evidence>
<evidence type="ECO:0000313" key="8">
    <source>
        <dbReference type="Proteomes" id="UP000290545"/>
    </source>
</evidence>
<dbReference type="Pfam" id="PF25967">
    <property type="entry name" value="RND-MFP_C"/>
    <property type="match status" value="1"/>
</dbReference>
<feature type="domain" description="Multidrug resistance protein MdtA-like barrel-sandwich hybrid" evidence="4">
    <location>
        <begin position="66"/>
        <end position="184"/>
    </location>
</feature>
<keyword evidence="3" id="KW-0813">Transport</keyword>
<dbReference type="Proteomes" id="UP000290545">
    <property type="component" value="Unassembled WGS sequence"/>
</dbReference>
<dbReference type="Gene3D" id="2.40.30.170">
    <property type="match status" value="1"/>
</dbReference>
<dbReference type="InterPro" id="IPR058627">
    <property type="entry name" value="MdtA-like_C"/>
</dbReference>
<dbReference type="SUPFAM" id="SSF111369">
    <property type="entry name" value="HlyD-like secretion proteins"/>
    <property type="match status" value="1"/>
</dbReference>
<dbReference type="RefSeq" id="WP_129001820.1">
    <property type="nucleotide sequence ID" value="NZ_SDHZ01000001.1"/>
</dbReference>